<feature type="region of interest" description="Disordered" evidence="2">
    <location>
        <begin position="1"/>
        <end position="28"/>
    </location>
</feature>
<dbReference type="PANTHER" id="PTHR37298:SF1">
    <property type="entry name" value="UPF0111 PROTEIN YKAA"/>
    <property type="match status" value="1"/>
</dbReference>
<name>A0AAU7W6P3_9MICO</name>
<dbReference type="EMBL" id="CP158374">
    <property type="protein sequence ID" value="XBX81557.1"/>
    <property type="molecule type" value="Genomic_DNA"/>
</dbReference>
<accession>A0AAU7W6P3</accession>
<evidence type="ECO:0000313" key="3">
    <source>
        <dbReference type="EMBL" id="XBX81557.1"/>
    </source>
</evidence>
<sequence>MGERRQTRQRLGGDGAGDAAGRVRGRADRGRRRGLRLLPSALGSRTDRELVRRLSEQVAALDRGVEVTARMLRGELEPEAARRRLRRIEHDGDDARGAVVEAISRAFITPIDREDLFRLSRSIDDVLDTVRDLVREYDLYRMPPDPVLATVFAGVAAAVPRLGEAVGELGADTTRLREAALQAKKNDVRRRFQRAMAELLEGAGSDARALERRELLRRVDGIGLRLGEAADAIADGAVKRGA</sequence>
<dbReference type="PANTHER" id="PTHR37298">
    <property type="entry name" value="UPF0111 PROTEIN YKAA"/>
    <property type="match status" value="1"/>
</dbReference>
<evidence type="ECO:0000256" key="1">
    <source>
        <dbReference type="ARBA" id="ARBA00008591"/>
    </source>
</evidence>
<comment type="similarity">
    <text evidence="1">Belongs to the UPF0111 family.</text>
</comment>
<organism evidence="3">
    <name type="scientific">Agromyces sp. G08B096</name>
    <dbReference type="NCBI Taxonomy" id="3156399"/>
    <lineage>
        <taxon>Bacteria</taxon>
        <taxon>Bacillati</taxon>
        <taxon>Actinomycetota</taxon>
        <taxon>Actinomycetes</taxon>
        <taxon>Micrococcales</taxon>
        <taxon>Microbacteriaceae</taxon>
        <taxon>Agromyces</taxon>
    </lineage>
</organism>
<gene>
    <name evidence="3" type="ORF">ABIQ69_13185</name>
</gene>
<protein>
    <submittedName>
        <fullName evidence="3">DUF47 family protein</fullName>
    </submittedName>
</protein>
<dbReference type="InterPro" id="IPR038078">
    <property type="entry name" value="PhoU-like_sf"/>
</dbReference>
<proteinExistence type="inferred from homology"/>
<dbReference type="AlphaFoldDB" id="A0AAU7W6P3"/>
<dbReference type="RefSeq" id="WP_350347579.1">
    <property type="nucleotide sequence ID" value="NZ_CP158374.1"/>
</dbReference>
<reference evidence="3" key="1">
    <citation type="submission" date="2024-05" db="EMBL/GenBank/DDBJ databases">
        <authorList>
            <person name="Yu L."/>
        </authorList>
    </citation>
    <scope>NUCLEOTIDE SEQUENCE</scope>
    <source>
        <strain evidence="3">G08B096</strain>
    </source>
</reference>
<evidence type="ECO:0000256" key="2">
    <source>
        <dbReference type="SAM" id="MobiDB-lite"/>
    </source>
</evidence>
<dbReference type="InterPro" id="IPR052912">
    <property type="entry name" value="UPF0111_domain"/>
</dbReference>
<dbReference type="Gene3D" id="1.20.58.220">
    <property type="entry name" value="Phosphate transport system protein phou homolog 2, domain 2"/>
    <property type="match status" value="1"/>
</dbReference>
<dbReference type="InterPro" id="IPR018445">
    <property type="entry name" value="Put_Phosphate_transp_reg"/>
</dbReference>
<dbReference type="Pfam" id="PF01865">
    <property type="entry name" value="PhoU_div"/>
    <property type="match status" value="1"/>
</dbReference>